<protein>
    <submittedName>
        <fullName evidence="2">Metallophosphoesterase</fullName>
    </submittedName>
</protein>
<dbReference type="InterPro" id="IPR004843">
    <property type="entry name" value="Calcineurin-like_PHP"/>
</dbReference>
<dbReference type="AlphaFoldDB" id="A0A850IX93"/>
<evidence type="ECO:0000313" key="4">
    <source>
        <dbReference type="Proteomes" id="UP000664702"/>
    </source>
</evidence>
<dbReference type="PANTHER" id="PTHR37844">
    <property type="entry name" value="SER/THR PROTEIN PHOSPHATASE SUPERFAMILY (AFU_ORTHOLOGUE AFUA_1G14840)"/>
    <property type="match status" value="1"/>
</dbReference>
<sequence>MRLWVMSDLHVILTRGWDLAPPAERPEFHVLIMAGELIPRAERGVRWLEERVPDKPAIYVLGNHEAYGADEARTVEKAMDAARGTKIYVLQNCAIPFGRNVRRSDVVDRLHAAGRHVRAMAIADKRMNDFKKIRTDRHKRPFRPANALFRHRQSRAFLEAEMGKSRGDRKLVIVTHHAPVPDAQHSRDYAQLTDEEILAAAYRSDLTALMGPQSIERKENAAAGRCLDLRPYPRMLRKNFGMTRVVSNAKGRGP</sequence>
<evidence type="ECO:0000259" key="1">
    <source>
        <dbReference type="Pfam" id="PF00149"/>
    </source>
</evidence>
<dbReference type="InterPro" id="IPR029052">
    <property type="entry name" value="Metallo-depent_PP-like"/>
</dbReference>
<dbReference type="RefSeq" id="WP_166099871.1">
    <property type="nucleotide sequence ID" value="NZ_CP086136.1"/>
</dbReference>
<dbReference type="PANTHER" id="PTHR37844:SF2">
    <property type="entry name" value="SER_THR PROTEIN PHOSPHATASE SUPERFAMILY (AFU_ORTHOLOGUE AFUA_1G14840)"/>
    <property type="match status" value="1"/>
</dbReference>
<gene>
    <name evidence="3" type="ORF">J4G43_036020</name>
    <name evidence="2" type="ORF">J4G43_37955</name>
</gene>
<evidence type="ECO:0000313" key="2">
    <source>
        <dbReference type="EMBL" id="MBO1866481.1"/>
    </source>
</evidence>
<dbReference type="SUPFAM" id="SSF56300">
    <property type="entry name" value="Metallo-dependent phosphatases"/>
    <property type="match status" value="1"/>
</dbReference>
<dbReference type="KEGG" id="bban:J4G43_036020"/>
<dbReference type="Pfam" id="PF00149">
    <property type="entry name" value="Metallophos"/>
    <property type="match status" value="1"/>
</dbReference>
<dbReference type="EMBL" id="JAGEMI010000001">
    <property type="protein sequence ID" value="MBO1866481.1"/>
    <property type="molecule type" value="Genomic_DNA"/>
</dbReference>
<reference evidence="3 4" key="2">
    <citation type="journal article" date="2022" name="Int. J. Syst. Evol. Microbiol.">
        <title>Strains of Bradyrhizobium barranii sp. nov. associated with legumes native to Canada are symbionts of soybeans and belong to different subspecies (subsp. barranii subsp. nov. and subsp. apii subsp. nov.) and symbiovars (sv. glycinearum and sv. septentrionale).</title>
        <authorList>
            <person name="Bromfield E.S.P."/>
            <person name="Cloutier S."/>
            <person name="Wasai-Hara S."/>
            <person name="Minamisawa K."/>
        </authorList>
    </citation>
    <scope>NUCLEOTIDE SEQUENCE [LARGE SCALE GENOMIC DNA]</scope>
    <source>
        <strain evidence="3 4">144S4</strain>
    </source>
</reference>
<evidence type="ECO:0000313" key="3">
    <source>
        <dbReference type="EMBL" id="UEM10062.1"/>
    </source>
</evidence>
<name>A0A850IX93_9BRAD</name>
<proteinExistence type="predicted"/>
<dbReference type="GO" id="GO:0016787">
    <property type="term" value="F:hydrolase activity"/>
    <property type="evidence" value="ECO:0007669"/>
    <property type="project" value="InterPro"/>
</dbReference>
<dbReference type="EMBL" id="CP086136">
    <property type="protein sequence ID" value="UEM10062.1"/>
    <property type="molecule type" value="Genomic_DNA"/>
</dbReference>
<feature type="domain" description="Calcineurin-like phosphoesterase" evidence="1">
    <location>
        <begin position="1"/>
        <end position="190"/>
    </location>
</feature>
<accession>A0A850IX93</accession>
<reference evidence="2" key="1">
    <citation type="submission" date="2021-03" db="EMBL/GenBank/DDBJ databases">
        <title>Whole Genome Sequence of Bradyrhizobium sp. Strain 144S4.</title>
        <authorList>
            <person name="Bromfield E.S.P."/>
            <person name="Cloutier S."/>
        </authorList>
    </citation>
    <scope>NUCLEOTIDE SEQUENCE [LARGE SCALE GENOMIC DNA]</scope>
    <source>
        <strain evidence="2">144S4</strain>
    </source>
</reference>
<organism evidence="2">
    <name type="scientific">Bradyrhizobium barranii subsp. barranii</name>
    <dbReference type="NCBI Taxonomy" id="2823807"/>
    <lineage>
        <taxon>Bacteria</taxon>
        <taxon>Pseudomonadati</taxon>
        <taxon>Pseudomonadota</taxon>
        <taxon>Alphaproteobacteria</taxon>
        <taxon>Hyphomicrobiales</taxon>
        <taxon>Nitrobacteraceae</taxon>
        <taxon>Bradyrhizobium</taxon>
        <taxon>Bradyrhizobium barranii</taxon>
    </lineage>
</organism>
<dbReference type="Proteomes" id="UP000664702">
    <property type="component" value="Chromosome"/>
</dbReference>